<feature type="region of interest" description="Disordered" evidence="1">
    <location>
        <begin position="147"/>
        <end position="202"/>
    </location>
</feature>
<protein>
    <submittedName>
        <fullName evidence="2">Uncharacterized protein</fullName>
    </submittedName>
</protein>
<dbReference type="Proteomes" id="UP000502823">
    <property type="component" value="Unassembled WGS sequence"/>
</dbReference>
<evidence type="ECO:0000313" key="2">
    <source>
        <dbReference type="EMBL" id="GFG29148.1"/>
    </source>
</evidence>
<reference evidence="3" key="1">
    <citation type="submission" date="2020-01" db="EMBL/GenBank/DDBJ databases">
        <title>Draft genome sequence of the Termite Coptotermes fromosanus.</title>
        <authorList>
            <person name="Itakura S."/>
            <person name="Yosikawa Y."/>
            <person name="Umezawa K."/>
        </authorList>
    </citation>
    <scope>NUCLEOTIDE SEQUENCE [LARGE SCALE GENOMIC DNA]</scope>
</reference>
<evidence type="ECO:0000313" key="3">
    <source>
        <dbReference type="Proteomes" id="UP000502823"/>
    </source>
</evidence>
<keyword evidence="3" id="KW-1185">Reference proteome</keyword>
<dbReference type="InParanoid" id="A0A6L2PFH6"/>
<comment type="caution">
    <text evidence="2">The sequence shown here is derived from an EMBL/GenBank/DDBJ whole genome shotgun (WGS) entry which is preliminary data.</text>
</comment>
<dbReference type="EMBL" id="BLKM01000118">
    <property type="protein sequence ID" value="GFG29148.1"/>
    <property type="molecule type" value="Genomic_DNA"/>
</dbReference>
<dbReference type="AlphaFoldDB" id="A0A6L2PFH6"/>
<feature type="compositionally biased region" description="Basic and acidic residues" evidence="1">
    <location>
        <begin position="304"/>
        <end position="313"/>
    </location>
</feature>
<gene>
    <name evidence="2" type="ORF">Cfor_00218</name>
</gene>
<dbReference type="OrthoDB" id="7490880at2759"/>
<proteinExistence type="predicted"/>
<organism evidence="2 3">
    <name type="scientific">Coptotermes formosanus</name>
    <name type="common">Formosan subterranean termite</name>
    <dbReference type="NCBI Taxonomy" id="36987"/>
    <lineage>
        <taxon>Eukaryota</taxon>
        <taxon>Metazoa</taxon>
        <taxon>Ecdysozoa</taxon>
        <taxon>Arthropoda</taxon>
        <taxon>Hexapoda</taxon>
        <taxon>Insecta</taxon>
        <taxon>Pterygota</taxon>
        <taxon>Neoptera</taxon>
        <taxon>Polyneoptera</taxon>
        <taxon>Dictyoptera</taxon>
        <taxon>Blattodea</taxon>
        <taxon>Blattoidea</taxon>
        <taxon>Termitoidae</taxon>
        <taxon>Rhinotermitidae</taxon>
        <taxon>Coptotermes</taxon>
    </lineage>
</organism>
<feature type="region of interest" description="Disordered" evidence="1">
    <location>
        <begin position="301"/>
        <end position="348"/>
    </location>
</feature>
<feature type="compositionally biased region" description="Polar residues" evidence="1">
    <location>
        <begin position="174"/>
        <end position="202"/>
    </location>
</feature>
<accession>A0A6L2PFH6</accession>
<sequence length="605" mass="68367">MGDLVRDISLPQATFTRSTRQSSVILPPQPRGGDEISVEGLEEASPIVSQPFKRRRNVKTNPSIFQSVLGDFATSFPNSEEDVSNSAYYNKYKQPHFLTSTLGGHQLQSFNMQSFTPRSLWPSLVMSFKQLVHSVALRGVSVLRHEMSSDMKNESSSPQRSRSTRSGNKRVQELEQQSDVPSNSESPNRRQTQSTDVLPSHSGQIKNASLTACTAQSNISGSQCVFMCRNDSHTYQRMQNLLIKDRMICRPKGSDEISAEDLEEASPILSQPFKRRRTGKTNPSLFQDAFADFVASATECVEDPSNRHEDLSQTKDGSAKANASQSKKETGHVLTLVERSNVPSNSASFNKQQSEMESVGIHQGVSNGTEQNKMQSTSNKSVRLQNVAWFQRWQEKAAATGNACAFNLLSREERTAKLEEFVRDVKKKHDAAFKSGCTTNRPFNRKLEETENIKVTQRVPKKKVGKKPLRADLLVDGKPYRPRLKRPKAWATPRLYKLIIKKCEEKYGTLKAHRKAQEFVVHLCEKVSTVIRRKKYESYQGILEEIKKTLYRLGVIKCLMEYFVFIEDYLPFEYRIKAVPCLRAYGKNTGPPLAPDTDLFADLGY</sequence>
<feature type="compositionally biased region" description="Low complexity" evidence="1">
    <location>
        <begin position="155"/>
        <end position="166"/>
    </location>
</feature>
<name>A0A6L2PFH6_COPFO</name>
<evidence type="ECO:0000256" key="1">
    <source>
        <dbReference type="SAM" id="MobiDB-lite"/>
    </source>
</evidence>